<protein>
    <submittedName>
        <fullName evidence="7">Integrase</fullName>
    </submittedName>
</protein>
<keyword evidence="1" id="KW-0229">DNA integration</keyword>
<organism evidence="7 8">
    <name type="scientific">Peribacillus cavernae</name>
    <dbReference type="NCBI Taxonomy" id="1674310"/>
    <lineage>
        <taxon>Bacteria</taxon>
        <taxon>Bacillati</taxon>
        <taxon>Bacillota</taxon>
        <taxon>Bacilli</taxon>
        <taxon>Bacillales</taxon>
        <taxon>Bacillaceae</taxon>
        <taxon>Peribacillus</taxon>
    </lineage>
</organism>
<dbReference type="Gene3D" id="1.10.150.130">
    <property type="match status" value="1"/>
</dbReference>
<dbReference type="PROSITE" id="PS51898">
    <property type="entry name" value="TYR_RECOMBINASE"/>
    <property type="match status" value="1"/>
</dbReference>
<dbReference type="InterPro" id="IPR044068">
    <property type="entry name" value="CB"/>
</dbReference>
<reference evidence="7 8" key="1">
    <citation type="submission" date="2018-12" db="EMBL/GenBank/DDBJ databases">
        <title>Bacillus chawlae sp. nov., Bacillus glennii sp. nov., and Bacillus saganii sp. nov. Isolated from the Vehicle Assembly Building at Kennedy Space Center where the Viking Spacecraft were Assembled.</title>
        <authorList>
            <person name="Seuylemezian A."/>
            <person name="Vaishampayan P."/>
        </authorList>
    </citation>
    <scope>NUCLEOTIDE SEQUENCE [LARGE SCALE GENOMIC DNA]</scope>
    <source>
        <strain evidence="7 8">L5</strain>
    </source>
</reference>
<dbReference type="OrthoDB" id="107900at2"/>
<dbReference type="InterPro" id="IPR050090">
    <property type="entry name" value="Tyrosine_recombinase_XerCD"/>
</dbReference>
<dbReference type="Gene3D" id="1.10.443.10">
    <property type="entry name" value="Intergrase catalytic core"/>
    <property type="match status" value="1"/>
</dbReference>
<dbReference type="AlphaFoldDB" id="A0A3S0VIT5"/>
<dbReference type="PANTHER" id="PTHR30349:SF81">
    <property type="entry name" value="TYROSINE RECOMBINASE XERC"/>
    <property type="match status" value="1"/>
</dbReference>
<dbReference type="InterPro" id="IPR004107">
    <property type="entry name" value="Integrase_SAM-like_N"/>
</dbReference>
<dbReference type="EMBL" id="RYZZ01000041">
    <property type="protein sequence ID" value="RUQ25497.1"/>
    <property type="molecule type" value="Genomic_DNA"/>
</dbReference>
<evidence type="ECO:0000313" key="8">
    <source>
        <dbReference type="Proteomes" id="UP000267430"/>
    </source>
</evidence>
<evidence type="ECO:0000259" key="6">
    <source>
        <dbReference type="PROSITE" id="PS51900"/>
    </source>
</evidence>
<keyword evidence="8" id="KW-1185">Reference proteome</keyword>
<comment type="caution">
    <text evidence="7">The sequence shown here is derived from an EMBL/GenBank/DDBJ whole genome shotgun (WGS) entry which is preliminary data.</text>
</comment>
<evidence type="ECO:0000313" key="7">
    <source>
        <dbReference type="EMBL" id="RUQ25497.1"/>
    </source>
</evidence>
<evidence type="ECO:0000256" key="4">
    <source>
        <dbReference type="PROSITE-ProRule" id="PRU01248"/>
    </source>
</evidence>
<accession>A0A3S0VIT5</accession>
<dbReference type="GO" id="GO:0015074">
    <property type="term" value="P:DNA integration"/>
    <property type="evidence" value="ECO:0007669"/>
    <property type="project" value="UniProtKB-KW"/>
</dbReference>
<dbReference type="Proteomes" id="UP000267430">
    <property type="component" value="Unassembled WGS sequence"/>
</dbReference>
<dbReference type="Pfam" id="PF02899">
    <property type="entry name" value="Phage_int_SAM_1"/>
    <property type="match status" value="1"/>
</dbReference>
<feature type="domain" description="Tyr recombinase" evidence="5">
    <location>
        <begin position="121"/>
        <end position="263"/>
    </location>
</feature>
<sequence>MKPTDFAKHLTEFLSVYLPSQKNVSKNTIHSYRDTFKLLIKYCQETKSIPAERITLDILTSGLLTGFLEWLETVRKCSISTRNQRLSAIHSFFRYVQAEEPSGLFHFQKVIAIPSKKANKTVVEHLTPEAMKLLLEQPDRGCLKGRRDLTLMSVLYDTGARVQELIDIKVSDLILDTPAVVVLTGKGNKTRRVPLMKNTLSLLERYIVENNLDKPWKNEYPLFTNNQKNKLTKEGIAYIISKYVELSRKTSTLVPSKVKPHMF</sequence>
<evidence type="ECO:0000256" key="3">
    <source>
        <dbReference type="ARBA" id="ARBA00023172"/>
    </source>
</evidence>
<dbReference type="RefSeq" id="WP_126866970.1">
    <property type="nucleotide sequence ID" value="NZ_RYZZ01000041.1"/>
</dbReference>
<evidence type="ECO:0000256" key="1">
    <source>
        <dbReference type="ARBA" id="ARBA00022908"/>
    </source>
</evidence>
<dbReference type="GO" id="GO:0006310">
    <property type="term" value="P:DNA recombination"/>
    <property type="evidence" value="ECO:0007669"/>
    <property type="project" value="UniProtKB-KW"/>
</dbReference>
<dbReference type="InterPro" id="IPR013762">
    <property type="entry name" value="Integrase-like_cat_sf"/>
</dbReference>
<feature type="non-terminal residue" evidence="7">
    <location>
        <position position="263"/>
    </location>
</feature>
<keyword evidence="3" id="KW-0233">DNA recombination</keyword>
<dbReference type="Pfam" id="PF00589">
    <property type="entry name" value="Phage_integrase"/>
    <property type="match status" value="1"/>
</dbReference>
<dbReference type="PANTHER" id="PTHR30349">
    <property type="entry name" value="PHAGE INTEGRASE-RELATED"/>
    <property type="match status" value="1"/>
</dbReference>
<name>A0A3S0VIT5_9BACI</name>
<evidence type="ECO:0000259" key="5">
    <source>
        <dbReference type="PROSITE" id="PS51898"/>
    </source>
</evidence>
<dbReference type="InterPro" id="IPR002104">
    <property type="entry name" value="Integrase_catalytic"/>
</dbReference>
<evidence type="ECO:0000256" key="2">
    <source>
        <dbReference type="ARBA" id="ARBA00023125"/>
    </source>
</evidence>
<dbReference type="GO" id="GO:0003677">
    <property type="term" value="F:DNA binding"/>
    <property type="evidence" value="ECO:0007669"/>
    <property type="project" value="UniProtKB-UniRule"/>
</dbReference>
<proteinExistence type="predicted"/>
<feature type="domain" description="Core-binding (CB)" evidence="6">
    <location>
        <begin position="1"/>
        <end position="97"/>
    </location>
</feature>
<dbReference type="InterPro" id="IPR010998">
    <property type="entry name" value="Integrase_recombinase_N"/>
</dbReference>
<dbReference type="SUPFAM" id="SSF56349">
    <property type="entry name" value="DNA breaking-rejoining enzymes"/>
    <property type="match status" value="1"/>
</dbReference>
<dbReference type="InterPro" id="IPR011010">
    <property type="entry name" value="DNA_brk_join_enz"/>
</dbReference>
<dbReference type="PROSITE" id="PS51900">
    <property type="entry name" value="CB"/>
    <property type="match status" value="1"/>
</dbReference>
<gene>
    <name evidence="7" type="ORF">ELQ35_20120</name>
</gene>
<keyword evidence="2 4" id="KW-0238">DNA-binding</keyword>